<keyword evidence="4" id="KW-1185">Reference proteome</keyword>
<evidence type="ECO:0000259" key="2">
    <source>
        <dbReference type="Pfam" id="PF01556"/>
    </source>
</evidence>
<sequence length="190" mass="21601">MNMRDTKLAVLNLIANEVKIDGDVFHPGMEDRIGTDNMNDKFIVIERISNKCKVIRDFLYILHVLSNELGGKGSENVVRKAVAIERTLPCTLEDLCKGTTKRMKISRDVLGASERPTTMNVILTIEIMPRWKKGTKIAFPEKENEQRGVILADLVFIIDEKPHNLFKRDDNDLIVTQKISLMEALTSYTV</sequence>
<dbReference type="InterPro" id="IPR008971">
    <property type="entry name" value="HSP40/DnaJ_pept-bd"/>
</dbReference>
<proteinExistence type="predicted"/>
<dbReference type="Proteomes" id="UP000796880">
    <property type="component" value="Unassembled WGS sequence"/>
</dbReference>
<protein>
    <recommendedName>
        <fullName evidence="2">Chaperone DnaJ C-terminal domain-containing protein</fullName>
    </recommendedName>
</protein>
<dbReference type="GO" id="GO:0005829">
    <property type="term" value="C:cytosol"/>
    <property type="evidence" value="ECO:0007669"/>
    <property type="project" value="TreeGrafter"/>
</dbReference>
<dbReference type="GO" id="GO:0006457">
    <property type="term" value="P:protein folding"/>
    <property type="evidence" value="ECO:0007669"/>
    <property type="project" value="InterPro"/>
</dbReference>
<keyword evidence="1" id="KW-0143">Chaperone</keyword>
<dbReference type="FunFam" id="2.60.260.20:FF:000002">
    <property type="entry name" value="Dnaj homolog subfamily b member"/>
    <property type="match status" value="1"/>
</dbReference>
<gene>
    <name evidence="3" type="ORF">FNV43_RR10269</name>
</gene>
<name>A0A8K0ML60_9ROSA</name>
<accession>A0A8K0ML60</accession>
<dbReference type="Pfam" id="PF01556">
    <property type="entry name" value="DnaJ_C"/>
    <property type="match status" value="1"/>
</dbReference>
<organism evidence="3 4">
    <name type="scientific">Rhamnella rubrinervis</name>
    <dbReference type="NCBI Taxonomy" id="2594499"/>
    <lineage>
        <taxon>Eukaryota</taxon>
        <taxon>Viridiplantae</taxon>
        <taxon>Streptophyta</taxon>
        <taxon>Embryophyta</taxon>
        <taxon>Tracheophyta</taxon>
        <taxon>Spermatophyta</taxon>
        <taxon>Magnoliopsida</taxon>
        <taxon>eudicotyledons</taxon>
        <taxon>Gunneridae</taxon>
        <taxon>Pentapetalae</taxon>
        <taxon>rosids</taxon>
        <taxon>fabids</taxon>
        <taxon>Rosales</taxon>
        <taxon>Rhamnaceae</taxon>
        <taxon>rhamnoid group</taxon>
        <taxon>Rhamneae</taxon>
        <taxon>Rhamnella</taxon>
    </lineage>
</organism>
<dbReference type="InterPro" id="IPR051339">
    <property type="entry name" value="DnaJ_subfamily_B"/>
</dbReference>
<dbReference type="GO" id="GO:0051082">
    <property type="term" value="F:unfolded protein binding"/>
    <property type="evidence" value="ECO:0007669"/>
    <property type="project" value="InterPro"/>
</dbReference>
<reference evidence="3" key="1">
    <citation type="submission" date="2020-03" db="EMBL/GenBank/DDBJ databases">
        <title>A high-quality chromosome-level genome assembly of a woody plant with both climbing and erect habits, Rhamnella rubrinervis.</title>
        <authorList>
            <person name="Lu Z."/>
            <person name="Yang Y."/>
            <person name="Zhu X."/>
            <person name="Sun Y."/>
        </authorList>
    </citation>
    <scope>NUCLEOTIDE SEQUENCE</scope>
    <source>
        <strain evidence="3">BYM</strain>
        <tissue evidence="3">Leaf</tissue>
    </source>
</reference>
<dbReference type="SUPFAM" id="SSF49493">
    <property type="entry name" value="HSP40/DnaJ peptide-binding domain"/>
    <property type="match status" value="1"/>
</dbReference>
<dbReference type="EMBL" id="VOIH02000004">
    <property type="protein sequence ID" value="KAF3449540.1"/>
    <property type="molecule type" value="Genomic_DNA"/>
</dbReference>
<dbReference type="Gene3D" id="2.60.260.20">
    <property type="entry name" value="Urease metallochaperone UreE, N-terminal domain"/>
    <property type="match status" value="1"/>
</dbReference>
<dbReference type="OrthoDB" id="550424at2759"/>
<dbReference type="PANTHER" id="PTHR24078">
    <property type="entry name" value="DNAJ HOMOLOG SUBFAMILY C MEMBER"/>
    <property type="match status" value="1"/>
</dbReference>
<evidence type="ECO:0000313" key="3">
    <source>
        <dbReference type="EMBL" id="KAF3449540.1"/>
    </source>
</evidence>
<comment type="caution">
    <text evidence="3">The sequence shown here is derived from an EMBL/GenBank/DDBJ whole genome shotgun (WGS) entry which is preliminary data.</text>
</comment>
<dbReference type="InterPro" id="IPR002939">
    <property type="entry name" value="DnaJ_C"/>
</dbReference>
<evidence type="ECO:0000256" key="1">
    <source>
        <dbReference type="ARBA" id="ARBA00023186"/>
    </source>
</evidence>
<evidence type="ECO:0000313" key="4">
    <source>
        <dbReference type="Proteomes" id="UP000796880"/>
    </source>
</evidence>
<dbReference type="GO" id="GO:0051087">
    <property type="term" value="F:protein-folding chaperone binding"/>
    <property type="evidence" value="ECO:0007669"/>
    <property type="project" value="TreeGrafter"/>
</dbReference>
<feature type="domain" description="Chaperone DnaJ C-terminal" evidence="2">
    <location>
        <begin position="84"/>
        <end position="187"/>
    </location>
</feature>
<dbReference type="PANTHER" id="PTHR24078:SF575">
    <property type="entry name" value="DNAJ HEAT SHOCK FAMILY PROTEIN"/>
    <property type="match status" value="1"/>
</dbReference>
<dbReference type="AlphaFoldDB" id="A0A8K0ML60"/>